<keyword evidence="3" id="KW-1185">Reference proteome</keyword>
<accession>A0ABN9SWT7</accession>
<proteinExistence type="predicted"/>
<sequence length="125" mass="12926">MGSHSGSEGCAAHTSDALDTDPGGAYLPRLISRPPSLYYEIWSISAPAGLLAGRPGGRGGASSSADGASRRPAGPPAAARRPAEGRFMPSRHGTGVPPIFYFTIVEFSLSFYCSSNICLWGAVPD</sequence>
<evidence type="ECO:0000256" key="1">
    <source>
        <dbReference type="SAM" id="MobiDB-lite"/>
    </source>
</evidence>
<comment type="caution">
    <text evidence="2">The sequence shown here is derived from an EMBL/GenBank/DDBJ whole genome shotgun (WGS) entry which is preliminary data.</text>
</comment>
<feature type="compositionally biased region" description="Low complexity" evidence="1">
    <location>
        <begin position="61"/>
        <end position="80"/>
    </location>
</feature>
<gene>
    <name evidence="2" type="ORF">PCOR1329_LOCUS33134</name>
</gene>
<evidence type="ECO:0000313" key="3">
    <source>
        <dbReference type="Proteomes" id="UP001189429"/>
    </source>
</evidence>
<protein>
    <submittedName>
        <fullName evidence="2">Uncharacterized protein</fullName>
    </submittedName>
</protein>
<name>A0ABN9SWT7_9DINO</name>
<reference evidence="2" key="1">
    <citation type="submission" date="2023-10" db="EMBL/GenBank/DDBJ databases">
        <authorList>
            <person name="Chen Y."/>
            <person name="Shah S."/>
            <person name="Dougan E. K."/>
            <person name="Thang M."/>
            <person name="Chan C."/>
        </authorList>
    </citation>
    <scope>NUCLEOTIDE SEQUENCE [LARGE SCALE GENOMIC DNA]</scope>
</reference>
<feature type="region of interest" description="Disordered" evidence="1">
    <location>
        <begin position="53"/>
        <end position="95"/>
    </location>
</feature>
<feature type="region of interest" description="Disordered" evidence="1">
    <location>
        <begin position="1"/>
        <end position="25"/>
    </location>
</feature>
<evidence type="ECO:0000313" key="2">
    <source>
        <dbReference type="EMBL" id="CAK0836731.1"/>
    </source>
</evidence>
<dbReference type="EMBL" id="CAUYUJ010013780">
    <property type="protein sequence ID" value="CAK0836731.1"/>
    <property type="molecule type" value="Genomic_DNA"/>
</dbReference>
<dbReference type="Proteomes" id="UP001189429">
    <property type="component" value="Unassembled WGS sequence"/>
</dbReference>
<organism evidence="2 3">
    <name type="scientific">Prorocentrum cordatum</name>
    <dbReference type="NCBI Taxonomy" id="2364126"/>
    <lineage>
        <taxon>Eukaryota</taxon>
        <taxon>Sar</taxon>
        <taxon>Alveolata</taxon>
        <taxon>Dinophyceae</taxon>
        <taxon>Prorocentrales</taxon>
        <taxon>Prorocentraceae</taxon>
        <taxon>Prorocentrum</taxon>
    </lineage>
</organism>